<proteinExistence type="predicted"/>
<keyword evidence="1" id="KW-1133">Transmembrane helix</keyword>
<evidence type="ECO:0000256" key="1">
    <source>
        <dbReference type="SAM" id="Phobius"/>
    </source>
</evidence>
<dbReference type="NCBIfam" id="TIGR04438">
    <property type="entry name" value="small_Trp_rich"/>
    <property type="match status" value="1"/>
</dbReference>
<reference evidence="2 3" key="1">
    <citation type="submission" date="2023-06" db="EMBL/GenBank/DDBJ databases">
        <title>Pelomonas sp. PFR6 16S ribosomal RNA gene Genome sequencing and assembly.</title>
        <authorList>
            <person name="Woo H."/>
        </authorList>
    </citation>
    <scope>NUCLEOTIDE SEQUENCE [LARGE SCALE GENOMIC DNA]</scope>
    <source>
        <strain evidence="2 3">PFR6</strain>
    </source>
</reference>
<evidence type="ECO:0000313" key="2">
    <source>
        <dbReference type="EMBL" id="MDN3920243.1"/>
    </source>
</evidence>
<keyword evidence="1" id="KW-0812">Transmembrane</keyword>
<dbReference type="Proteomes" id="UP001228044">
    <property type="component" value="Unassembled WGS sequence"/>
</dbReference>
<feature type="transmembrane region" description="Helical" evidence="1">
    <location>
        <begin position="26"/>
        <end position="43"/>
    </location>
</feature>
<keyword evidence="1" id="KW-0472">Membrane</keyword>
<dbReference type="EMBL" id="JAUHHC010000002">
    <property type="protein sequence ID" value="MDN3920243.1"/>
    <property type="molecule type" value="Genomic_DNA"/>
</dbReference>
<dbReference type="InterPro" id="IPR031044">
    <property type="entry name" value="Small_Trp_rich"/>
</dbReference>
<gene>
    <name evidence="2" type="ORF">QWJ38_08120</name>
</gene>
<dbReference type="RefSeq" id="WP_290358550.1">
    <property type="nucleotide sequence ID" value="NZ_JAUHHC010000002.1"/>
</dbReference>
<keyword evidence="3" id="KW-1185">Reference proteome</keyword>
<evidence type="ECO:0000313" key="3">
    <source>
        <dbReference type="Proteomes" id="UP001228044"/>
    </source>
</evidence>
<organism evidence="2 3">
    <name type="scientific">Roseateles violae</name>
    <dbReference type="NCBI Taxonomy" id="3058042"/>
    <lineage>
        <taxon>Bacteria</taxon>
        <taxon>Pseudomonadati</taxon>
        <taxon>Pseudomonadota</taxon>
        <taxon>Betaproteobacteria</taxon>
        <taxon>Burkholderiales</taxon>
        <taxon>Sphaerotilaceae</taxon>
        <taxon>Roseateles</taxon>
    </lineage>
</organism>
<name>A0ABT8DQG9_9BURK</name>
<accession>A0ABT8DQG9</accession>
<protein>
    <submittedName>
        <fullName evidence="2">TIGR04438 family Trp-rich protein</fullName>
    </submittedName>
</protein>
<sequence length="82" mass="9225">MWFVLIGVLLGGLKLAGVAPVADWSWLAVLAPFGLAVVWWAWADQSGYTRKKAMDRMEARKAARRERALEALGKGEQQRNKR</sequence>
<comment type="caution">
    <text evidence="2">The sequence shown here is derived from an EMBL/GenBank/DDBJ whole genome shotgun (WGS) entry which is preliminary data.</text>
</comment>